<dbReference type="Pfam" id="PF10502">
    <property type="entry name" value="Peptidase_S26"/>
    <property type="match status" value="1"/>
</dbReference>
<proteinExistence type="predicted"/>
<dbReference type="Proteomes" id="UP001589943">
    <property type="component" value="Unassembled WGS sequence"/>
</dbReference>
<reference evidence="2 3" key="1">
    <citation type="submission" date="2024-09" db="EMBL/GenBank/DDBJ databases">
        <authorList>
            <person name="Sun Q."/>
            <person name="Mori K."/>
        </authorList>
    </citation>
    <scope>NUCLEOTIDE SEQUENCE [LARGE SCALE GENOMIC DNA]</scope>
    <source>
        <strain evidence="2 3">NCAIM B.02537</strain>
    </source>
</reference>
<dbReference type="EMBL" id="JBHLTL010000004">
    <property type="protein sequence ID" value="MFC0589429.1"/>
    <property type="molecule type" value="Genomic_DNA"/>
</dbReference>
<dbReference type="InterPro" id="IPR019533">
    <property type="entry name" value="Peptidase_S26"/>
</dbReference>
<evidence type="ECO:0000259" key="1">
    <source>
        <dbReference type="Pfam" id="PF10502"/>
    </source>
</evidence>
<dbReference type="RefSeq" id="WP_379480917.1">
    <property type="nucleotide sequence ID" value="NZ_JBHLTL010000004.1"/>
</dbReference>
<evidence type="ECO:0000313" key="3">
    <source>
        <dbReference type="Proteomes" id="UP001589943"/>
    </source>
</evidence>
<dbReference type="SUPFAM" id="SSF51306">
    <property type="entry name" value="LexA/Signal peptidase"/>
    <property type="match status" value="1"/>
</dbReference>
<gene>
    <name evidence="2" type="ORF">ACFFF7_08400</name>
</gene>
<dbReference type="Gene3D" id="2.10.109.10">
    <property type="entry name" value="Umud Fragment, subunit A"/>
    <property type="match status" value="1"/>
</dbReference>
<organism evidence="2 3">
    <name type="scientific">Novosphingobium aquiterrae</name>
    <dbReference type="NCBI Taxonomy" id="624388"/>
    <lineage>
        <taxon>Bacteria</taxon>
        <taxon>Pseudomonadati</taxon>
        <taxon>Pseudomonadota</taxon>
        <taxon>Alphaproteobacteria</taxon>
        <taxon>Sphingomonadales</taxon>
        <taxon>Sphingomonadaceae</taxon>
        <taxon>Novosphingobium</taxon>
    </lineage>
</organism>
<feature type="domain" description="Peptidase S26" evidence="1">
    <location>
        <begin position="33"/>
        <end position="180"/>
    </location>
</feature>
<sequence>MASADTSPPRANRGIVILLASAPRLSLWAMLGAGALALGATSRFAENHALMINASPSLPYWAIWLDRSGTPMRGDLIVFAPPKSDLVTRHFGTRPQPFGKRVLGVAGDRVTEKDREFFVNGKPVALAKVTSRLGEPLALGPTGTIPKDCYFVGTEHKDGFDSRYAAIGWICRPRVLGVGRAVL</sequence>
<accession>A0ABV6PHW0</accession>
<comment type="caution">
    <text evidence="2">The sequence shown here is derived from an EMBL/GenBank/DDBJ whole genome shotgun (WGS) entry which is preliminary data.</text>
</comment>
<evidence type="ECO:0000313" key="2">
    <source>
        <dbReference type="EMBL" id="MFC0589429.1"/>
    </source>
</evidence>
<name>A0ABV6PHW0_9SPHN</name>
<keyword evidence="3" id="KW-1185">Reference proteome</keyword>
<dbReference type="InterPro" id="IPR036286">
    <property type="entry name" value="LexA/Signal_pep-like_sf"/>
</dbReference>
<protein>
    <submittedName>
        <fullName evidence="2">S26 family signal peptidase</fullName>
    </submittedName>
</protein>